<comment type="caution">
    <text evidence="3">The sequence shown here is derived from an EMBL/GenBank/DDBJ whole genome shotgun (WGS) entry which is preliminary data.</text>
</comment>
<dbReference type="PANTHER" id="PTHR12436:SF4">
    <property type="entry name" value="LEUKOCYTE RECEPTOR CLUSTER MEMBER 8"/>
    <property type="match status" value="1"/>
</dbReference>
<evidence type="ECO:0000313" key="3">
    <source>
        <dbReference type="EMBL" id="KAF7637673.1"/>
    </source>
</evidence>
<dbReference type="InterPro" id="IPR045107">
    <property type="entry name" value="SAC3/GANP/THP3"/>
</dbReference>
<protein>
    <recommendedName>
        <fullName evidence="2">SAC3/GANP/THP3 conserved domain-containing protein</fullName>
    </recommendedName>
</protein>
<evidence type="ECO:0000259" key="2">
    <source>
        <dbReference type="Pfam" id="PF03399"/>
    </source>
</evidence>
<evidence type="ECO:0000313" key="4">
    <source>
        <dbReference type="Proteomes" id="UP000605970"/>
    </source>
</evidence>
<gene>
    <name evidence="3" type="ORF">Mgra_00002932</name>
</gene>
<dbReference type="PANTHER" id="PTHR12436">
    <property type="entry name" value="80 KDA MCM3-ASSOCIATED PROTEIN"/>
    <property type="match status" value="1"/>
</dbReference>
<feature type="compositionally biased region" description="Polar residues" evidence="1">
    <location>
        <begin position="7"/>
        <end position="27"/>
    </location>
</feature>
<dbReference type="EMBL" id="JABEBT010000018">
    <property type="protein sequence ID" value="KAF7637673.1"/>
    <property type="molecule type" value="Genomic_DNA"/>
</dbReference>
<organism evidence="3 4">
    <name type="scientific">Meloidogyne graminicola</name>
    <dbReference type="NCBI Taxonomy" id="189291"/>
    <lineage>
        <taxon>Eukaryota</taxon>
        <taxon>Metazoa</taxon>
        <taxon>Ecdysozoa</taxon>
        <taxon>Nematoda</taxon>
        <taxon>Chromadorea</taxon>
        <taxon>Rhabditida</taxon>
        <taxon>Tylenchina</taxon>
        <taxon>Tylenchomorpha</taxon>
        <taxon>Tylenchoidea</taxon>
        <taxon>Meloidogynidae</taxon>
        <taxon>Meloidogyninae</taxon>
        <taxon>Meloidogyne</taxon>
    </lineage>
</organism>
<dbReference type="Gene3D" id="1.25.40.990">
    <property type="match status" value="1"/>
</dbReference>
<keyword evidence="4" id="KW-1185">Reference proteome</keyword>
<evidence type="ECO:0000256" key="1">
    <source>
        <dbReference type="SAM" id="MobiDB-lite"/>
    </source>
</evidence>
<dbReference type="GO" id="GO:0005634">
    <property type="term" value="C:nucleus"/>
    <property type="evidence" value="ECO:0007669"/>
    <property type="project" value="TreeGrafter"/>
</dbReference>
<dbReference type="OrthoDB" id="199574at2759"/>
<name>A0A8S9ZVE0_9BILA</name>
<feature type="region of interest" description="Disordered" evidence="1">
    <location>
        <begin position="1"/>
        <end position="50"/>
    </location>
</feature>
<reference evidence="3" key="1">
    <citation type="journal article" date="2020" name="Ecol. Evol.">
        <title>Genome structure and content of the rice root-knot nematode (Meloidogyne graminicola).</title>
        <authorList>
            <person name="Phan N.T."/>
            <person name="Danchin E.G.J."/>
            <person name="Klopp C."/>
            <person name="Perfus-Barbeoch L."/>
            <person name="Kozlowski D.K."/>
            <person name="Koutsovoulos G.D."/>
            <person name="Lopez-Roques C."/>
            <person name="Bouchez O."/>
            <person name="Zahm M."/>
            <person name="Besnard G."/>
            <person name="Bellafiore S."/>
        </authorList>
    </citation>
    <scope>NUCLEOTIDE SEQUENCE</scope>
    <source>
        <strain evidence="3">VN-18</strain>
    </source>
</reference>
<dbReference type="Proteomes" id="UP000605970">
    <property type="component" value="Unassembled WGS sequence"/>
</dbReference>
<accession>A0A8S9ZVE0</accession>
<sequence>MEGNADFVNNTEDSSADNPIDQPQQLDYQIPEDIPLPVPPLPEVSEENQAWKKAQDALRSIGSKNTYNAQQETYISKNYVWPPQMSGSTMYSAPVYLPPFPGASGFNPYYQYQQNNRFSSQTTGGYRATHPLSMCSSSEPANLTPVQLSAQTLSTNIGTGLQQNLRPFKPIRFMLNTTNSLSVSAARPQSAEQLKTQKFLGSTGVFTYPNDLKAYIERAYRAIEEEDRNKLEEYLKLRVEPLLKSGAVHAVNWAVATEPLPHELGFKLKISWTPSSTLKLQKPVQASGSRAPEGPWRKDSSQLLQINRSPPAQNGQTVQVTMNSNSVSSTAGSSALSLSSVASFNSAPILDHFPSKRSRSRSPLCDFDQQSVQSVSSSTTTISVLKPETLKVVGKQASRASAFGAQMDYNWDESQQKHQQLGESTNKMSKKERKKLKKLQKFQEKHQRMEMEAAKISITPSSFTSFTPIDVLPQKWQIDMPNERKIERTRRFAASDYRFGIRNKRQQKTYSTIPQNLFVTSNEISQSFVGLNIVGTCTDIEKSFFRLTAAPDPNQVRPLHILLQSLENAKNKYKETRNYRYASDQLKSIRQDLMIQNIRNAFTVNVYETNARVALENKDRDVIEVFSMVDWVGCNVFRNVGEMRKKEFNQCQNQLKQLYKLVPNCPNCWEFTSYRLLYYIYMKETLDVAYLLDELVPAAISDECMGFALMIWDAWSMGNYIKLLRLYSKAPKMSGYVMDMFIDRERTEFLISIIKAFRPDIKLSLLVGWLQMVDEKALIEFLAQRGIEVDESEGILDCRKYANINIKL</sequence>
<dbReference type="InterPro" id="IPR005062">
    <property type="entry name" value="SAC3/GANP/THP3_conserved"/>
</dbReference>
<dbReference type="AlphaFoldDB" id="A0A8S9ZVE0"/>
<dbReference type="Pfam" id="PF03399">
    <property type="entry name" value="SAC3_GANP"/>
    <property type="match status" value="1"/>
</dbReference>
<feature type="domain" description="SAC3/GANP/THP3 conserved" evidence="2">
    <location>
        <begin position="548"/>
        <end position="790"/>
    </location>
</feature>
<proteinExistence type="predicted"/>